<feature type="non-terminal residue" evidence="2">
    <location>
        <position position="444"/>
    </location>
</feature>
<evidence type="ECO:0000313" key="2">
    <source>
        <dbReference type="EMBL" id="RJG08533.1"/>
    </source>
</evidence>
<reference evidence="2 3" key="1">
    <citation type="submission" date="2018-09" db="EMBL/GenBank/DDBJ databases">
        <authorList>
            <person name="Zhu H."/>
        </authorList>
    </citation>
    <scope>NUCLEOTIDE SEQUENCE [LARGE SCALE GENOMIC DNA]</scope>
    <source>
        <strain evidence="2 3">K1S02-61</strain>
    </source>
</reference>
<organism evidence="2 3">
    <name type="scientific">Massilia cavernae</name>
    <dbReference type="NCBI Taxonomy" id="2320864"/>
    <lineage>
        <taxon>Bacteria</taxon>
        <taxon>Pseudomonadati</taxon>
        <taxon>Pseudomonadota</taxon>
        <taxon>Betaproteobacteria</taxon>
        <taxon>Burkholderiales</taxon>
        <taxon>Oxalobacteraceae</taxon>
        <taxon>Telluria group</taxon>
        <taxon>Massilia</taxon>
    </lineage>
</organism>
<dbReference type="GO" id="GO:0016787">
    <property type="term" value="F:hydrolase activity"/>
    <property type="evidence" value="ECO:0007669"/>
    <property type="project" value="InterPro"/>
</dbReference>
<sequence>MIDDPHRRAFIASAIACLGAPLPALARIDPVCVNDPAISDMAKPLTIDTHTHFFNGRDLQVKEFLSQTTVGPDSELYPLVKGLGGMLQGLAWHLAPDAQSERRAMAQYADRLRHCTGASQLRGIADPAFEQGYALGRAELQRTASELKQTSDGAAVLAAKPGDDGLGAVIDALPASYDAFETESTKGTSVLGSNPSLLGYVQFVLHHFNHRHVNAIDYLTTYSRNSPRKVDLAVASMVDFDWWLAKGAATPTPLSEQTELMTEMSVLLGGRVHGFVAYCPFRELRTLDAQGVGDGMRMVKRAIEERGFIGVKLYPPMGFAAWGNTGKNVWAGKRSLHASAAAPDFGQRLDAAMASLFRYCVEKDVPIMAHTNHSNGPYPEFKALAGSEYWKLALDKFPGLRVSFGHFGDTDLEDRKGSRTLPFLKLMTKDAGTPGTNTFADSGY</sequence>
<dbReference type="InterPro" id="IPR006680">
    <property type="entry name" value="Amidohydro-rel"/>
</dbReference>
<dbReference type="AlphaFoldDB" id="A0A418X822"/>
<keyword evidence="3" id="KW-1185">Reference proteome</keyword>
<dbReference type="Gene3D" id="3.20.20.140">
    <property type="entry name" value="Metal-dependent hydrolases"/>
    <property type="match status" value="1"/>
</dbReference>
<dbReference type="OrthoDB" id="1407586at2"/>
<dbReference type="RefSeq" id="WP_147373982.1">
    <property type="nucleotide sequence ID" value="NZ_QYUP01000183.1"/>
</dbReference>
<accession>A0A418X822</accession>
<feature type="domain" description="Amidohydrolase-related" evidence="1">
    <location>
        <begin position="296"/>
        <end position="413"/>
    </location>
</feature>
<proteinExistence type="predicted"/>
<evidence type="ECO:0000259" key="1">
    <source>
        <dbReference type="Pfam" id="PF04909"/>
    </source>
</evidence>
<dbReference type="SUPFAM" id="SSF51556">
    <property type="entry name" value="Metallo-dependent hydrolases"/>
    <property type="match status" value="1"/>
</dbReference>
<protein>
    <recommendedName>
        <fullName evidence="1">Amidohydrolase-related domain-containing protein</fullName>
    </recommendedName>
</protein>
<gene>
    <name evidence="2" type="ORF">D3872_23480</name>
</gene>
<dbReference type="InterPro" id="IPR032466">
    <property type="entry name" value="Metal_Hydrolase"/>
</dbReference>
<dbReference type="Proteomes" id="UP000284006">
    <property type="component" value="Unassembled WGS sequence"/>
</dbReference>
<dbReference type="EMBL" id="QYUP01000183">
    <property type="protein sequence ID" value="RJG08533.1"/>
    <property type="molecule type" value="Genomic_DNA"/>
</dbReference>
<dbReference type="Pfam" id="PF04909">
    <property type="entry name" value="Amidohydro_2"/>
    <property type="match status" value="1"/>
</dbReference>
<comment type="caution">
    <text evidence="2">The sequence shown here is derived from an EMBL/GenBank/DDBJ whole genome shotgun (WGS) entry which is preliminary data.</text>
</comment>
<name>A0A418X822_9BURK</name>
<evidence type="ECO:0000313" key="3">
    <source>
        <dbReference type="Proteomes" id="UP000284006"/>
    </source>
</evidence>